<gene>
    <name evidence="5" type="ORF">ENS56_06405</name>
</gene>
<sequence>MAKLKFDTIKLHIIKFSEQIDSVGNLSKKLPSYASEYSNRFVREEDRRRSIMTQYFLRKFLSYYLQVDFEKVAISYSKSGKPYVNENIDSNLKFNYSHSGDYIVYAFTTDNEIGIDIEKLKDIPEFDELSRTHFSDEEQLIYFESKNPEEKKRLFYKIWTRKEALLKAEGSGITIDLKSLTVLTTNEKNANQIKVKFLDKNWSITDIMLDTHYSSSVALNSDSYKEIEVYDKDFIFLKKI</sequence>
<dbReference type="GO" id="GO:0000287">
    <property type="term" value="F:magnesium ion binding"/>
    <property type="evidence" value="ECO:0007669"/>
    <property type="project" value="InterPro"/>
</dbReference>
<accession>A0A832DNC9</accession>
<keyword evidence="2 5" id="KW-0808">Transferase</keyword>
<reference evidence="5" key="1">
    <citation type="journal article" date="2020" name="mSystems">
        <title>Genome- and Community-Level Interaction Insights into Carbon Utilization and Element Cycling Functions of Hydrothermarchaeota in Hydrothermal Sediment.</title>
        <authorList>
            <person name="Zhou Z."/>
            <person name="Liu Y."/>
            <person name="Xu W."/>
            <person name="Pan J."/>
            <person name="Luo Z.H."/>
            <person name="Li M."/>
        </authorList>
    </citation>
    <scope>NUCLEOTIDE SEQUENCE [LARGE SCALE GENOMIC DNA]</scope>
    <source>
        <strain evidence="5">SpSt-500</strain>
    </source>
</reference>
<dbReference type="PANTHER" id="PTHR12215:SF10">
    <property type="entry name" value="L-AMINOADIPATE-SEMIALDEHYDE DEHYDROGENASE-PHOSPHOPANTETHEINYL TRANSFERASE"/>
    <property type="match status" value="1"/>
</dbReference>
<dbReference type="InterPro" id="IPR008278">
    <property type="entry name" value="4-PPantetheinyl_Trfase_dom"/>
</dbReference>
<dbReference type="GO" id="GO:0005829">
    <property type="term" value="C:cytosol"/>
    <property type="evidence" value="ECO:0007669"/>
    <property type="project" value="TreeGrafter"/>
</dbReference>
<dbReference type="GO" id="GO:0008897">
    <property type="term" value="F:holo-[acyl-carrier-protein] synthase activity"/>
    <property type="evidence" value="ECO:0007669"/>
    <property type="project" value="InterPro"/>
</dbReference>
<evidence type="ECO:0000313" key="5">
    <source>
        <dbReference type="EMBL" id="HGT47647.1"/>
    </source>
</evidence>
<dbReference type="EMBL" id="DSVI01000007">
    <property type="protein sequence ID" value="HGT47647.1"/>
    <property type="molecule type" value="Genomic_DNA"/>
</dbReference>
<comment type="caution">
    <text evidence="5">The sequence shown here is derived from an EMBL/GenBank/DDBJ whole genome shotgun (WGS) entry which is preliminary data.</text>
</comment>
<organism evidence="5">
    <name type="scientific">Ignavibacterium album</name>
    <dbReference type="NCBI Taxonomy" id="591197"/>
    <lineage>
        <taxon>Bacteria</taxon>
        <taxon>Pseudomonadati</taxon>
        <taxon>Ignavibacteriota</taxon>
        <taxon>Ignavibacteria</taxon>
        <taxon>Ignavibacteriales</taxon>
        <taxon>Ignavibacteriaceae</taxon>
        <taxon>Ignavibacterium</taxon>
    </lineage>
</organism>
<evidence type="ECO:0000259" key="4">
    <source>
        <dbReference type="Pfam" id="PF22624"/>
    </source>
</evidence>
<evidence type="ECO:0000256" key="2">
    <source>
        <dbReference type="ARBA" id="ARBA00022679"/>
    </source>
</evidence>
<name>A0A832DNC9_9BACT</name>
<evidence type="ECO:0000259" key="3">
    <source>
        <dbReference type="Pfam" id="PF01648"/>
    </source>
</evidence>
<dbReference type="InterPro" id="IPR050559">
    <property type="entry name" value="P-Pant_transferase_sf"/>
</dbReference>
<dbReference type="InterPro" id="IPR037143">
    <property type="entry name" value="4-PPantetheinyl_Trfase_dom_sf"/>
</dbReference>
<protein>
    <submittedName>
        <fullName evidence="5">4'-phosphopantetheinyl transferase superfamily protein</fullName>
    </submittedName>
</protein>
<dbReference type="Pfam" id="PF01648">
    <property type="entry name" value="ACPS"/>
    <property type="match status" value="1"/>
</dbReference>
<feature type="domain" description="4'-phosphopantetheinyl transferase N-terminal" evidence="4">
    <location>
        <begin position="34"/>
        <end position="106"/>
    </location>
</feature>
<dbReference type="PANTHER" id="PTHR12215">
    <property type="entry name" value="PHOSPHOPANTETHEINE TRANSFERASE"/>
    <property type="match status" value="1"/>
</dbReference>
<proteinExistence type="inferred from homology"/>
<feature type="domain" description="4'-phosphopantetheinyl transferase" evidence="3">
    <location>
        <begin position="113"/>
        <end position="193"/>
    </location>
</feature>
<comment type="similarity">
    <text evidence="1">Belongs to the P-Pant transferase superfamily. Gsp/Sfp/HetI/AcpT family.</text>
</comment>
<dbReference type="InterPro" id="IPR055066">
    <property type="entry name" value="AASDHPPT_N"/>
</dbReference>
<dbReference type="GO" id="GO:0019878">
    <property type="term" value="P:lysine biosynthetic process via aminoadipic acid"/>
    <property type="evidence" value="ECO:0007669"/>
    <property type="project" value="TreeGrafter"/>
</dbReference>
<evidence type="ECO:0000256" key="1">
    <source>
        <dbReference type="ARBA" id="ARBA00010990"/>
    </source>
</evidence>
<dbReference type="AlphaFoldDB" id="A0A832DNC9"/>
<dbReference type="SUPFAM" id="SSF56214">
    <property type="entry name" value="4'-phosphopantetheinyl transferase"/>
    <property type="match status" value="2"/>
</dbReference>
<dbReference type="Pfam" id="PF22624">
    <property type="entry name" value="AASDHPPT_N"/>
    <property type="match status" value="1"/>
</dbReference>
<dbReference type="Gene3D" id="3.90.470.20">
    <property type="entry name" value="4'-phosphopantetheinyl transferase domain"/>
    <property type="match status" value="2"/>
</dbReference>